<gene>
    <name evidence="6" type="ORF">MPH_00746</name>
</gene>
<dbReference type="InterPro" id="IPR036864">
    <property type="entry name" value="Zn2-C6_fun-type_DNA-bd_sf"/>
</dbReference>
<proteinExistence type="inferred from homology"/>
<evidence type="ECO:0000256" key="3">
    <source>
        <dbReference type="ARBA" id="ARBA00023242"/>
    </source>
</evidence>
<dbReference type="eggNOG" id="KOG4750">
    <property type="taxonomic scope" value="Eukaryota"/>
</dbReference>
<dbReference type="PANTHER" id="PTHR23416:SF76">
    <property type="entry name" value="ZN(II)2CYS6 TRANSCRIPTION FACTOR (EUROFUNG)"/>
    <property type="match status" value="1"/>
</dbReference>
<dbReference type="HOGENOM" id="CLU_013964_0_0_1"/>
<evidence type="ECO:0000313" key="7">
    <source>
        <dbReference type="Proteomes" id="UP000007129"/>
    </source>
</evidence>
<name>K2RH06_MACPH</name>
<organism evidence="6 7">
    <name type="scientific">Macrophomina phaseolina (strain MS6)</name>
    <name type="common">Charcoal rot fungus</name>
    <dbReference type="NCBI Taxonomy" id="1126212"/>
    <lineage>
        <taxon>Eukaryota</taxon>
        <taxon>Fungi</taxon>
        <taxon>Dikarya</taxon>
        <taxon>Ascomycota</taxon>
        <taxon>Pezizomycotina</taxon>
        <taxon>Dothideomycetes</taxon>
        <taxon>Dothideomycetes incertae sedis</taxon>
        <taxon>Botryosphaeriales</taxon>
        <taxon>Botryosphaeriaceae</taxon>
        <taxon>Macrophomina</taxon>
    </lineage>
</organism>
<dbReference type="VEuPathDB" id="FungiDB:MPH_00746"/>
<keyword evidence="2" id="KW-0808">Transferase</keyword>
<dbReference type="STRING" id="1126212.K2RH06"/>
<keyword evidence="3" id="KW-0539">Nucleus</keyword>
<dbReference type="Pfam" id="PF12464">
    <property type="entry name" value="Mac"/>
    <property type="match status" value="1"/>
</dbReference>
<dbReference type="GO" id="GO:0016407">
    <property type="term" value="F:acetyltransferase activity"/>
    <property type="evidence" value="ECO:0007669"/>
    <property type="project" value="InterPro"/>
</dbReference>
<feature type="compositionally biased region" description="Basic and acidic residues" evidence="4">
    <location>
        <begin position="146"/>
        <end position="157"/>
    </location>
</feature>
<sequence length="660" mass="72787">MSPSVREPVVHNGVRLDEKDRIPDTPVSGFTPVNGRSPPHTLKLSGNGSERRHSRAGGSPDTDRPQERRLPSQHRDPPDRPPSPRPLDREPRLASPGKRKRSLSDDDDDDDDHEAAALSRRGSRSLPRGSFSPSTSEEEDDEPLDADSRDPSARPRDFSGPPQGHERPSQGGAERDGWGHERTRADGVGPSGQYDDVLQREPQSIDPSQRNANQPDGTPSQSNNDYGSTTEFTRAGVQVDVKKRKRVFSNRTKTGCQTCRRRKKKCDEAKPECNNCTRGGFVCEGYLSKMTWPKPGVAKSHVPLQSKHGYADHPGIFPRPPTEPYHEPRPPQSFEGARARPILVEDERPAAQNVWAAWTGHPERVATNDYSRTAPSSEAPASQRAYNDHSMYTHGQSGPSIVSPPVHPPQHLSSSRPAVTAHLALQQSSALQLTPQVPPQGPLTEKEKMLSGDYFVPLSPQLIEERDQCKIALWKFNNAANPANGQSREEQMRLFRAILEAPHARNPGSRFTLSGSIGRDVHIETPFHCDYGYNVVIGDDVVIGPMCRILDSKRVRIGSRSILGPNVSIFSMDYSKNARDRRGTKALASAADVLIEEDVYIGGNVTILPDTEIGQGSIIGAGSVVTRGQKIPRFQVWVGNPARFKEQLWEDGVHPRPPAR</sequence>
<feature type="compositionally biased region" description="Basic and acidic residues" evidence="4">
    <location>
        <begin position="14"/>
        <end position="23"/>
    </location>
</feature>
<dbReference type="InterPro" id="IPR051159">
    <property type="entry name" value="Hexapeptide_acetyltransf"/>
</dbReference>
<feature type="compositionally biased region" description="Polar residues" evidence="4">
    <location>
        <begin position="201"/>
        <end position="232"/>
    </location>
</feature>
<dbReference type="OrthoDB" id="25818at2759"/>
<dbReference type="Gene3D" id="2.160.10.10">
    <property type="entry name" value="Hexapeptide repeat proteins"/>
    <property type="match status" value="1"/>
</dbReference>
<dbReference type="SMART" id="SM00066">
    <property type="entry name" value="GAL4"/>
    <property type="match status" value="1"/>
</dbReference>
<dbReference type="InterPro" id="IPR011004">
    <property type="entry name" value="Trimer_LpxA-like_sf"/>
</dbReference>
<dbReference type="SUPFAM" id="SSF57701">
    <property type="entry name" value="Zn2/Cys6 DNA-binding domain"/>
    <property type="match status" value="1"/>
</dbReference>
<reference evidence="6 7" key="1">
    <citation type="journal article" date="2012" name="BMC Genomics">
        <title>Tools to kill: Genome of one of the most destructive plant pathogenic fungi Macrophomina phaseolina.</title>
        <authorList>
            <person name="Islam M.S."/>
            <person name="Haque M.S."/>
            <person name="Islam M.M."/>
            <person name="Emdad E.M."/>
            <person name="Halim A."/>
            <person name="Hossen Q.M.M."/>
            <person name="Hossain M.Z."/>
            <person name="Ahmed B."/>
            <person name="Rahim S."/>
            <person name="Rahman M.S."/>
            <person name="Alam M.M."/>
            <person name="Hou S."/>
            <person name="Wan X."/>
            <person name="Saito J.A."/>
            <person name="Alam M."/>
        </authorList>
    </citation>
    <scope>NUCLEOTIDE SEQUENCE [LARGE SCALE GENOMIC DNA]</scope>
    <source>
        <strain evidence="6 7">MS6</strain>
    </source>
</reference>
<dbReference type="Gene3D" id="4.10.240.10">
    <property type="entry name" value="Zn(2)-C6 fungal-type DNA-binding domain"/>
    <property type="match status" value="1"/>
</dbReference>
<dbReference type="SMART" id="SM01266">
    <property type="entry name" value="Mac"/>
    <property type="match status" value="1"/>
</dbReference>
<dbReference type="Proteomes" id="UP000007129">
    <property type="component" value="Unassembled WGS sequence"/>
</dbReference>
<dbReference type="GO" id="GO:0008374">
    <property type="term" value="F:O-acyltransferase activity"/>
    <property type="evidence" value="ECO:0007669"/>
    <property type="project" value="TreeGrafter"/>
</dbReference>
<feature type="compositionally biased region" description="Low complexity" evidence="4">
    <location>
        <begin position="118"/>
        <end position="135"/>
    </location>
</feature>
<accession>K2RH06</accession>
<dbReference type="EMBL" id="AHHD01000035">
    <property type="protein sequence ID" value="EKG21826.1"/>
    <property type="molecule type" value="Genomic_DNA"/>
</dbReference>
<dbReference type="InterPro" id="IPR001451">
    <property type="entry name" value="Hexapep"/>
</dbReference>
<protein>
    <recommendedName>
        <fullName evidence="5">Zn(2)-C6 fungal-type domain-containing protein</fullName>
    </recommendedName>
</protein>
<feature type="region of interest" description="Disordered" evidence="4">
    <location>
        <begin position="389"/>
        <end position="414"/>
    </location>
</feature>
<dbReference type="Pfam" id="PF16628">
    <property type="entry name" value="Mac_assoc"/>
    <property type="match status" value="1"/>
</dbReference>
<evidence type="ECO:0000256" key="4">
    <source>
        <dbReference type="SAM" id="MobiDB-lite"/>
    </source>
</evidence>
<dbReference type="InterPro" id="IPR024688">
    <property type="entry name" value="Mac_dom"/>
</dbReference>
<dbReference type="PROSITE" id="PS50048">
    <property type="entry name" value="ZN2_CY6_FUNGAL_2"/>
    <property type="match status" value="1"/>
</dbReference>
<feature type="compositionally biased region" description="Basic and acidic residues" evidence="4">
    <location>
        <begin position="61"/>
        <end position="79"/>
    </location>
</feature>
<feature type="domain" description="Zn(2)-C6 fungal-type" evidence="5">
    <location>
        <begin position="255"/>
        <end position="283"/>
    </location>
</feature>
<dbReference type="CDD" id="cd00067">
    <property type="entry name" value="GAL4"/>
    <property type="match status" value="1"/>
</dbReference>
<evidence type="ECO:0000259" key="5">
    <source>
        <dbReference type="PROSITE" id="PS50048"/>
    </source>
</evidence>
<dbReference type="SUPFAM" id="SSF51161">
    <property type="entry name" value="Trimeric LpxA-like enzymes"/>
    <property type="match status" value="1"/>
</dbReference>
<feature type="compositionally biased region" description="Basic and acidic residues" evidence="4">
    <location>
        <begin position="164"/>
        <end position="185"/>
    </location>
</feature>
<feature type="region of interest" description="Disordered" evidence="4">
    <location>
        <begin position="1"/>
        <end position="246"/>
    </location>
</feature>
<evidence type="ECO:0000256" key="2">
    <source>
        <dbReference type="ARBA" id="ARBA00022679"/>
    </source>
</evidence>
<dbReference type="Pfam" id="PF00172">
    <property type="entry name" value="Zn_clus"/>
    <property type="match status" value="1"/>
</dbReference>
<dbReference type="PANTHER" id="PTHR23416">
    <property type="entry name" value="SIALIC ACID SYNTHASE-RELATED"/>
    <property type="match status" value="1"/>
</dbReference>
<comment type="similarity">
    <text evidence="1">Belongs to the transferase hexapeptide repeat family.</text>
</comment>
<evidence type="ECO:0000256" key="1">
    <source>
        <dbReference type="ARBA" id="ARBA00007274"/>
    </source>
</evidence>
<dbReference type="GO" id="GO:0008270">
    <property type="term" value="F:zinc ion binding"/>
    <property type="evidence" value="ECO:0007669"/>
    <property type="project" value="InterPro"/>
</dbReference>
<comment type="caution">
    <text evidence="6">The sequence shown here is derived from an EMBL/GenBank/DDBJ whole genome shotgun (WGS) entry which is preliminary data.</text>
</comment>
<dbReference type="InterPro" id="IPR001138">
    <property type="entry name" value="Zn2Cys6_DnaBD"/>
</dbReference>
<dbReference type="Pfam" id="PF00132">
    <property type="entry name" value="Hexapep"/>
    <property type="match status" value="1"/>
</dbReference>
<feature type="compositionally biased region" description="Acidic residues" evidence="4">
    <location>
        <begin position="136"/>
        <end position="145"/>
    </location>
</feature>
<dbReference type="PROSITE" id="PS00463">
    <property type="entry name" value="ZN2_CY6_FUNGAL_1"/>
    <property type="match status" value="1"/>
</dbReference>
<dbReference type="InParanoid" id="K2RH06"/>
<dbReference type="AlphaFoldDB" id="K2RH06"/>
<dbReference type="GO" id="GO:0000981">
    <property type="term" value="F:DNA-binding transcription factor activity, RNA polymerase II-specific"/>
    <property type="evidence" value="ECO:0007669"/>
    <property type="project" value="InterPro"/>
</dbReference>
<evidence type="ECO:0000313" key="6">
    <source>
        <dbReference type="EMBL" id="EKG21826.1"/>
    </source>
</evidence>